<dbReference type="Proteomes" id="UP000005238">
    <property type="component" value="Unassembled WGS sequence"/>
</dbReference>
<dbReference type="InterPro" id="IPR012337">
    <property type="entry name" value="RNaseH-like_sf"/>
</dbReference>
<dbReference type="InParanoid" id="H3H8T4"/>
<reference evidence="2" key="1">
    <citation type="journal article" date="2006" name="Science">
        <title>Phytophthora genome sequences uncover evolutionary origins and mechanisms of pathogenesis.</title>
        <authorList>
            <person name="Tyler B.M."/>
            <person name="Tripathy S."/>
            <person name="Zhang X."/>
            <person name="Dehal P."/>
            <person name="Jiang R.H."/>
            <person name="Aerts A."/>
            <person name="Arredondo F.D."/>
            <person name="Baxter L."/>
            <person name="Bensasson D."/>
            <person name="Beynon J.L."/>
            <person name="Chapman J."/>
            <person name="Damasceno C.M."/>
            <person name="Dorrance A.E."/>
            <person name="Dou D."/>
            <person name="Dickerman A.W."/>
            <person name="Dubchak I.L."/>
            <person name="Garbelotto M."/>
            <person name="Gijzen M."/>
            <person name="Gordon S.G."/>
            <person name="Govers F."/>
            <person name="Grunwald N.J."/>
            <person name="Huang W."/>
            <person name="Ivors K.L."/>
            <person name="Jones R.W."/>
            <person name="Kamoun S."/>
            <person name="Krampis K."/>
            <person name="Lamour K.H."/>
            <person name="Lee M.K."/>
            <person name="McDonald W.H."/>
            <person name="Medina M."/>
            <person name="Meijer H.J."/>
            <person name="Nordberg E.K."/>
            <person name="Maclean D.J."/>
            <person name="Ospina-Giraldo M.D."/>
            <person name="Morris P.F."/>
            <person name="Phuntumart V."/>
            <person name="Putnam N.H."/>
            <person name="Rash S."/>
            <person name="Rose J.K."/>
            <person name="Sakihama Y."/>
            <person name="Salamov A.A."/>
            <person name="Savidor A."/>
            <person name="Scheuring C.F."/>
            <person name="Smith B.M."/>
            <person name="Sobral B.W."/>
            <person name="Terry A."/>
            <person name="Torto-Alalibo T.A."/>
            <person name="Win J."/>
            <person name="Xu Z."/>
            <person name="Zhang H."/>
            <person name="Grigoriev I.V."/>
            <person name="Rokhsar D.S."/>
            <person name="Boore J.L."/>
        </authorList>
    </citation>
    <scope>NUCLEOTIDE SEQUENCE [LARGE SCALE GENOMIC DNA]</scope>
    <source>
        <strain evidence="2">Pr102</strain>
    </source>
</reference>
<dbReference type="EMBL" id="DS567585">
    <property type="status" value="NOT_ANNOTATED_CDS"/>
    <property type="molecule type" value="Genomic_DNA"/>
</dbReference>
<dbReference type="EnsemblProtists" id="Phyra87231">
    <property type="protein sequence ID" value="Phyra87231"/>
    <property type="gene ID" value="Phyra87231"/>
</dbReference>
<reference evidence="1" key="2">
    <citation type="submission" date="2015-06" db="UniProtKB">
        <authorList>
            <consortium name="EnsemblProtists"/>
        </authorList>
    </citation>
    <scope>IDENTIFICATION</scope>
    <source>
        <strain evidence="1">Pr102</strain>
    </source>
</reference>
<dbReference type="VEuPathDB" id="FungiDB:KRP22_9870"/>
<dbReference type="PANTHER" id="PTHR40866">
    <property type="entry name" value="BED-TYPE DOMAIN-CONTAINING PROTEIN"/>
    <property type="match status" value="1"/>
</dbReference>
<dbReference type="SUPFAM" id="SSF53098">
    <property type="entry name" value="Ribonuclease H-like"/>
    <property type="match status" value="1"/>
</dbReference>
<keyword evidence="2" id="KW-1185">Reference proteome</keyword>
<dbReference type="OMA" id="SIMTDLQ"/>
<name>H3H8T4_PHYRM</name>
<dbReference type="VEuPathDB" id="FungiDB:KRP23_6833"/>
<dbReference type="eggNOG" id="ENOG502RRYS">
    <property type="taxonomic scope" value="Eukaryota"/>
</dbReference>
<accession>H3H8T4</accession>
<organism evidence="1 2">
    <name type="scientific">Phytophthora ramorum</name>
    <name type="common">Sudden oak death agent</name>
    <dbReference type="NCBI Taxonomy" id="164328"/>
    <lineage>
        <taxon>Eukaryota</taxon>
        <taxon>Sar</taxon>
        <taxon>Stramenopiles</taxon>
        <taxon>Oomycota</taxon>
        <taxon>Peronosporomycetes</taxon>
        <taxon>Peronosporales</taxon>
        <taxon>Peronosporaceae</taxon>
        <taxon>Phytophthora</taxon>
    </lineage>
</organism>
<proteinExistence type="predicted"/>
<dbReference type="PANTHER" id="PTHR40866:SF1">
    <property type="entry name" value="BED-TYPE DOMAIN-CONTAINING PROTEIN"/>
    <property type="match status" value="1"/>
</dbReference>
<evidence type="ECO:0000313" key="2">
    <source>
        <dbReference type="Proteomes" id="UP000005238"/>
    </source>
</evidence>
<evidence type="ECO:0000313" key="1">
    <source>
        <dbReference type="EnsemblProtists" id="Phyra87231"/>
    </source>
</evidence>
<dbReference type="AlphaFoldDB" id="H3H8T4"/>
<sequence>MALKKNSVSTSGIPADVLFFFDVGGAAGAVVYQCRKCPSKPKQAWKPGYPNLRKHLISCVGQDYMEKFARAKRGQANPLGFEREKFISSRELSVFRWIEWIIMREMPLSESDNPLTREMSQLDPVCSNSLMLYITYLVPLVEAKIADILPLFVGIMFDGWTNISTHYIGIIATFMENGVYYEVLLGCSPPLNEKSYTADEHYALLEAVLSIFGKPITSPSVIIGDNCATNKALADLMKVPLIGCGCHKLNLAVKAYLARRPAIEKTIERVDKIVSQLRNLKAAGALRELTWSSTYKMLHRFLRLDVQARQLDDVDTIRRADAERIKTVMPSLKNFKSVMTDLQKQGQHIGTVHDTFKMMTEDYPELKNYLAADAAISHSPEFEAATVKIINGEQDSLTDREKARVSCFLVREPSEMSETQEADNTRSYACQLRLRKRQRLMPGEDSAKHVLRATRKRLTPVNFEKLLFLKHNRHLWNADMVAQAMKAASAAKQ</sequence>
<evidence type="ECO:0008006" key="3">
    <source>
        <dbReference type="Google" id="ProtNLM"/>
    </source>
</evidence>
<protein>
    <recommendedName>
        <fullName evidence="3">BED-type domain-containing protein</fullName>
    </recommendedName>
</protein>
<dbReference type="HOGENOM" id="CLU_037484_0_1_1"/>